<evidence type="ECO:0000313" key="3">
    <source>
        <dbReference type="Proteomes" id="UP001488805"/>
    </source>
</evidence>
<comment type="caution">
    <text evidence="2">The sequence shown here is derived from an EMBL/GenBank/DDBJ whole genome shotgun (WGS) entry which is preliminary data.</text>
</comment>
<dbReference type="EMBL" id="JBCEZU010000002">
    <property type="protein sequence ID" value="KAK9541247.1"/>
    <property type="molecule type" value="Genomic_DNA"/>
</dbReference>
<name>A0AAW1G1U7_ZOAVI</name>
<proteinExistence type="predicted"/>
<reference evidence="2 3" key="1">
    <citation type="journal article" date="2024" name="Genome Biol. Evol.">
        <title>Chromosome-level genome assembly of the viviparous eelpout Zoarces viviparus.</title>
        <authorList>
            <person name="Fuhrmann N."/>
            <person name="Brasseur M.V."/>
            <person name="Bakowski C.E."/>
            <person name="Podsiadlowski L."/>
            <person name="Prost S."/>
            <person name="Krehenwinkel H."/>
            <person name="Mayer C."/>
        </authorList>
    </citation>
    <scope>NUCLEOTIDE SEQUENCE [LARGE SCALE GENOMIC DNA]</scope>
    <source>
        <strain evidence="2">NO-MEL_2022_Ind0_liver</strain>
    </source>
</reference>
<evidence type="ECO:0000256" key="1">
    <source>
        <dbReference type="SAM" id="SignalP"/>
    </source>
</evidence>
<evidence type="ECO:0000313" key="2">
    <source>
        <dbReference type="EMBL" id="KAK9541247.1"/>
    </source>
</evidence>
<protein>
    <submittedName>
        <fullName evidence="2">Uncharacterized protein</fullName>
    </submittedName>
</protein>
<dbReference type="Proteomes" id="UP001488805">
    <property type="component" value="Unassembled WGS sequence"/>
</dbReference>
<accession>A0AAW1G1U7</accession>
<gene>
    <name evidence="2" type="ORF">VZT92_001306</name>
</gene>
<keyword evidence="1" id="KW-0732">Signal</keyword>
<feature type="signal peptide" evidence="1">
    <location>
        <begin position="1"/>
        <end position="21"/>
    </location>
</feature>
<organism evidence="2 3">
    <name type="scientific">Zoarces viviparus</name>
    <name type="common">Viviparous eelpout</name>
    <name type="synonym">Blennius viviparus</name>
    <dbReference type="NCBI Taxonomy" id="48416"/>
    <lineage>
        <taxon>Eukaryota</taxon>
        <taxon>Metazoa</taxon>
        <taxon>Chordata</taxon>
        <taxon>Craniata</taxon>
        <taxon>Vertebrata</taxon>
        <taxon>Euteleostomi</taxon>
        <taxon>Actinopterygii</taxon>
        <taxon>Neopterygii</taxon>
        <taxon>Teleostei</taxon>
        <taxon>Neoteleostei</taxon>
        <taxon>Acanthomorphata</taxon>
        <taxon>Eupercaria</taxon>
        <taxon>Perciformes</taxon>
        <taxon>Cottioidei</taxon>
        <taxon>Zoarcales</taxon>
        <taxon>Zoarcidae</taxon>
        <taxon>Zoarcinae</taxon>
        <taxon>Zoarces</taxon>
    </lineage>
</organism>
<feature type="chain" id="PRO_5043407680" evidence="1">
    <location>
        <begin position="22"/>
        <end position="217"/>
    </location>
</feature>
<dbReference type="AlphaFoldDB" id="A0AAW1G1U7"/>
<keyword evidence="3" id="KW-1185">Reference proteome</keyword>
<sequence length="217" mass="23363">MALRGTFTLLCSLAVLSSAGAQNATLLQNCASQTQLLKRLSADLKGAVECGETLPSAWSPQETAALVLSMRSMTDTLHRHQLQECQGAEPTKCPEAEVPPGGGLVCVTVDNKRYCKPLCSHGYDFAFIRRSRLYDECSEHTAYKWQTQYVGGNKLAVCSEASIQVSGAKSAYFPKDQDCLTTKSSIQLQSGVIEEFTAELKAEGVQGEPQSACLVCG</sequence>